<dbReference type="AlphaFoldDB" id="A0AA49JH23"/>
<evidence type="ECO:0000313" key="2">
    <source>
        <dbReference type="Proteomes" id="UP001230496"/>
    </source>
</evidence>
<gene>
    <name evidence="1" type="ORF">QYS49_11370</name>
</gene>
<evidence type="ECO:0000313" key="1">
    <source>
        <dbReference type="EMBL" id="WKK77639.2"/>
    </source>
</evidence>
<proteinExistence type="predicted"/>
<accession>A0AA49JH23</accession>
<protein>
    <submittedName>
        <fullName evidence="1">MepB family protein</fullName>
    </submittedName>
</protein>
<reference evidence="1 2" key="1">
    <citation type="submission" date="2023-08" db="EMBL/GenBank/DDBJ databases">
        <title>Comparative genomics and taxonomic characterization of three novel marine species of genus Marivirga.</title>
        <authorList>
            <person name="Muhammad N."/>
            <person name="Kim S.-G."/>
        </authorList>
    </citation>
    <scope>NUCLEOTIDE SEQUENCE [LARGE SCALE GENOMIC DNA]</scope>
    <source>
        <strain evidence="1 2">BDSF4-3</strain>
    </source>
</reference>
<dbReference type="Pfam" id="PF08877">
    <property type="entry name" value="MepB-like"/>
    <property type="match status" value="1"/>
</dbReference>
<dbReference type="Proteomes" id="UP001230496">
    <property type="component" value="Chromosome"/>
</dbReference>
<keyword evidence="2" id="KW-1185">Reference proteome</keyword>
<organism evidence="1 2">
    <name type="scientific">Marivirga salinarum</name>
    <dbReference type="NCBI Taxonomy" id="3059078"/>
    <lineage>
        <taxon>Bacteria</taxon>
        <taxon>Pseudomonadati</taxon>
        <taxon>Bacteroidota</taxon>
        <taxon>Cytophagia</taxon>
        <taxon>Cytophagales</taxon>
        <taxon>Marivirgaceae</taxon>
        <taxon>Marivirga</taxon>
    </lineage>
</organism>
<sequence>MNQSLKSIQNTIYNKCGLALLNFKAESESKEYDACQFKLNGLNVISRSAKVTPKKAGQFVTFWKRNGNGPIEPFHESDPIDFFVVNIQAEDKFGQFVFPKSVLIKKGVISTNKKEGKRAIRVYPIWDIAKSKQAIRTQKWQIEYFYEIGEATDLEKVKGLYGVK</sequence>
<dbReference type="RefSeq" id="WP_308349443.1">
    <property type="nucleotide sequence ID" value="NZ_CP129971.1"/>
</dbReference>
<dbReference type="KEGG" id="msaa:QYS49_11370"/>
<dbReference type="Gene3D" id="3.40.1350.140">
    <property type="entry name" value="MepB-like"/>
    <property type="match status" value="1"/>
</dbReference>
<name>A0AA49JH23_9BACT</name>
<dbReference type="InterPro" id="IPR038231">
    <property type="entry name" value="MepB-like_sf"/>
</dbReference>
<dbReference type="PIRSF" id="PIRSF032285">
    <property type="entry name" value="UCP032285"/>
    <property type="match status" value="1"/>
</dbReference>
<dbReference type="InterPro" id="IPR011235">
    <property type="entry name" value="MepB-like"/>
</dbReference>
<dbReference type="EMBL" id="CP129971">
    <property type="protein sequence ID" value="WKK77639.2"/>
    <property type="molecule type" value="Genomic_DNA"/>
</dbReference>